<comment type="similarity">
    <text evidence="1 3">Belongs to the thiolase-like superfamily. Beta-ketoacyl-ACP synthases family.</text>
</comment>
<dbReference type="RefSeq" id="WP_187718240.1">
    <property type="nucleotide sequence ID" value="NZ_JACTAH010000002.1"/>
</dbReference>
<organism evidence="5 6">
    <name type="scientific">Thauera sedimentorum</name>
    <dbReference type="NCBI Taxonomy" id="2767595"/>
    <lineage>
        <taxon>Bacteria</taxon>
        <taxon>Pseudomonadati</taxon>
        <taxon>Pseudomonadota</taxon>
        <taxon>Betaproteobacteria</taxon>
        <taxon>Rhodocyclales</taxon>
        <taxon>Zoogloeaceae</taxon>
        <taxon>Thauera</taxon>
    </lineage>
</organism>
<dbReference type="EMBL" id="JACYTO010000002">
    <property type="protein sequence ID" value="MBD8503400.1"/>
    <property type="molecule type" value="Genomic_DNA"/>
</dbReference>
<evidence type="ECO:0000259" key="4">
    <source>
        <dbReference type="PROSITE" id="PS52004"/>
    </source>
</evidence>
<evidence type="ECO:0000256" key="2">
    <source>
        <dbReference type="ARBA" id="ARBA00022679"/>
    </source>
</evidence>
<dbReference type="Pfam" id="PF00109">
    <property type="entry name" value="ketoacyl-synt"/>
    <property type="match status" value="1"/>
</dbReference>
<dbReference type="SMART" id="SM00825">
    <property type="entry name" value="PKS_KS"/>
    <property type="match status" value="1"/>
</dbReference>
<reference evidence="6" key="1">
    <citation type="submission" date="2023-07" db="EMBL/GenBank/DDBJ databases">
        <title>Thauera sp. CAU 1555 isolated from sand of Yaerae Beach.</title>
        <authorList>
            <person name="Kim W."/>
        </authorList>
    </citation>
    <scope>NUCLEOTIDE SEQUENCE [LARGE SCALE GENOMIC DNA]</scope>
    <source>
        <strain evidence="6">CAU 1555</strain>
    </source>
</reference>
<proteinExistence type="inferred from homology"/>
<keyword evidence="2 3" id="KW-0808">Transferase</keyword>
<dbReference type="InterPro" id="IPR014030">
    <property type="entry name" value="Ketoacyl_synth_N"/>
</dbReference>
<dbReference type="InterPro" id="IPR020841">
    <property type="entry name" value="PKS_Beta-ketoAc_synthase_dom"/>
</dbReference>
<evidence type="ECO:0000256" key="3">
    <source>
        <dbReference type="RuleBase" id="RU003694"/>
    </source>
</evidence>
<comment type="caution">
    <text evidence="5">The sequence shown here is derived from an EMBL/GenBank/DDBJ whole genome shotgun (WGS) entry which is preliminary data.</text>
</comment>
<dbReference type="SUPFAM" id="SSF53901">
    <property type="entry name" value="Thiolase-like"/>
    <property type="match status" value="1"/>
</dbReference>
<dbReference type="Pfam" id="PF02801">
    <property type="entry name" value="Ketoacyl-synt_C"/>
    <property type="match status" value="1"/>
</dbReference>
<dbReference type="PROSITE" id="PS52004">
    <property type="entry name" value="KS3_2"/>
    <property type="match status" value="1"/>
</dbReference>
<evidence type="ECO:0000313" key="6">
    <source>
        <dbReference type="Proteomes" id="UP000603602"/>
    </source>
</evidence>
<name>A0ABR9BAR4_9RHOO</name>
<dbReference type="InterPro" id="IPR016039">
    <property type="entry name" value="Thiolase-like"/>
</dbReference>
<feature type="domain" description="Ketosynthase family 3 (KS3)" evidence="4">
    <location>
        <begin position="1"/>
        <end position="346"/>
    </location>
</feature>
<dbReference type="InterPro" id="IPR014031">
    <property type="entry name" value="Ketoacyl_synth_C"/>
</dbReference>
<dbReference type="PANTHER" id="PTHR11712">
    <property type="entry name" value="POLYKETIDE SYNTHASE-RELATED"/>
    <property type="match status" value="1"/>
</dbReference>
<dbReference type="Gene3D" id="3.40.47.10">
    <property type="match status" value="1"/>
</dbReference>
<sequence length="351" mass="35243">MRPVKIAALGHCSALGLDATAAGAALASRLDAPPAPPPACRRVLDHDWPWFALPLAETGWRARAEAALRGVGRELRRALPAALWADTPLFLASSSLQAGALEEAARASGRIELPVDAAAFAQDVAGWLGLHGTPWVFSTTCTSGFAALDAAAGLIASGGIERAVVLGVELTNDISIAGFSGLGLLAEAGAPAGSGLVLGEAVAGVLLCAADDATIAADSGWRIAGCALGVDGHSPTGPAPDGARIAELLARTLQTAGLEPRDIDLLKPHRGGLAATDEPEARALAAVFGEHLPPLVALKPQLGHTLGASALAETTALLAAGTGDARRLLLNLIGFGGSIAALALTHAEAPR</sequence>
<dbReference type="Proteomes" id="UP000603602">
    <property type="component" value="Unassembled WGS sequence"/>
</dbReference>
<accession>A0ABR9BAR4</accession>
<keyword evidence="6" id="KW-1185">Reference proteome</keyword>
<evidence type="ECO:0000313" key="5">
    <source>
        <dbReference type="EMBL" id="MBD8503400.1"/>
    </source>
</evidence>
<dbReference type="InterPro" id="IPR000794">
    <property type="entry name" value="Beta-ketoacyl_synthase"/>
</dbReference>
<dbReference type="PANTHER" id="PTHR11712:SF347">
    <property type="entry name" value="BETA KETOACYL-ACYL CARRIER PROTEIN SYNTHASE"/>
    <property type="match status" value="1"/>
</dbReference>
<protein>
    <recommendedName>
        <fullName evidence="4">Ketosynthase family 3 (KS3) domain-containing protein</fullName>
    </recommendedName>
</protein>
<gene>
    <name evidence="5" type="ORF">IFO67_10950</name>
</gene>
<evidence type="ECO:0000256" key="1">
    <source>
        <dbReference type="ARBA" id="ARBA00008467"/>
    </source>
</evidence>